<dbReference type="InterPro" id="IPR003416">
    <property type="entry name" value="MgtC/SapB/SrpB/YhiD_fam"/>
</dbReference>
<name>A0A645IND6_9ZZZZ</name>
<comment type="caution">
    <text evidence="8">The sequence shown here is derived from an EMBL/GenBank/DDBJ whole genome shotgun (WGS) entry which is preliminary data.</text>
</comment>
<organism evidence="8">
    <name type="scientific">bioreactor metagenome</name>
    <dbReference type="NCBI Taxonomy" id="1076179"/>
    <lineage>
        <taxon>unclassified sequences</taxon>
        <taxon>metagenomes</taxon>
        <taxon>ecological metagenomes</taxon>
    </lineage>
</organism>
<evidence type="ECO:0000256" key="3">
    <source>
        <dbReference type="ARBA" id="ARBA00022692"/>
    </source>
</evidence>
<keyword evidence="5 6" id="KW-0472">Membrane</keyword>
<evidence type="ECO:0000256" key="2">
    <source>
        <dbReference type="ARBA" id="ARBA00022475"/>
    </source>
</evidence>
<protein>
    <recommendedName>
        <fullName evidence="7">MgtC/SapB/SrpB/YhiD N-terminal domain-containing protein</fullName>
    </recommendedName>
</protein>
<evidence type="ECO:0000256" key="5">
    <source>
        <dbReference type="ARBA" id="ARBA00023136"/>
    </source>
</evidence>
<evidence type="ECO:0000313" key="8">
    <source>
        <dbReference type="EMBL" id="MPN52865.1"/>
    </source>
</evidence>
<dbReference type="Pfam" id="PF02308">
    <property type="entry name" value="MgtC"/>
    <property type="match status" value="1"/>
</dbReference>
<feature type="transmembrane region" description="Helical" evidence="6">
    <location>
        <begin position="38"/>
        <end position="67"/>
    </location>
</feature>
<proteinExistence type="predicted"/>
<dbReference type="EMBL" id="VSSQ01119380">
    <property type="protein sequence ID" value="MPN52865.1"/>
    <property type="molecule type" value="Genomic_DNA"/>
</dbReference>
<dbReference type="PANTHER" id="PTHR33778:SF1">
    <property type="entry name" value="MAGNESIUM TRANSPORTER YHID-RELATED"/>
    <property type="match status" value="1"/>
</dbReference>
<evidence type="ECO:0000256" key="1">
    <source>
        <dbReference type="ARBA" id="ARBA00004651"/>
    </source>
</evidence>
<evidence type="ECO:0000256" key="4">
    <source>
        <dbReference type="ARBA" id="ARBA00022989"/>
    </source>
</evidence>
<accession>A0A645IND6</accession>
<keyword evidence="3 6" id="KW-0812">Transmembrane</keyword>
<feature type="domain" description="MgtC/SapB/SrpB/YhiD N-terminal" evidence="7">
    <location>
        <begin position="4"/>
        <end position="73"/>
    </location>
</feature>
<evidence type="ECO:0000259" key="7">
    <source>
        <dbReference type="Pfam" id="PF02308"/>
    </source>
</evidence>
<dbReference type="AlphaFoldDB" id="A0A645IND6"/>
<sequence length="164" mass="17763">MDPARLGAQVISGIGFLGAGTILREGFTVKGLTTAASLWAVSCVGLAVGIGYYQGALIATIVIYITLNRLKKFIAKGNTGRNLYIQVVQEANNISLITDIITHNGASLQSFELIYADGEGVSSFKKQKNAVVFKAFIHYSNHEDFMAITEQIRDLEGVTDLYID</sequence>
<dbReference type="InterPro" id="IPR049177">
    <property type="entry name" value="MgtC_SapB_SrpB_YhiD_N"/>
</dbReference>
<dbReference type="PRINTS" id="PR01837">
    <property type="entry name" value="MGTCSAPBPROT"/>
</dbReference>
<gene>
    <name evidence="8" type="ORF">SDC9_200528</name>
</gene>
<reference evidence="8" key="1">
    <citation type="submission" date="2019-08" db="EMBL/GenBank/DDBJ databases">
        <authorList>
            <person name="Kucharzyk K."/>
            <person name="Murdoch R.W."/>
            <person name="Higgins S."/>
            <person name="Loffler F."/>
        </authorList>
    </citation>
    <scope>NUCLEOTIDE SEQUENCE</scope>
</reference>
<comment type="subcellular location">
    <subcellularLocation>
        <location evidence="1">Cell membrane</location>
        <topology evidence="1">Multi-pass membrane protein</topology>
    </subcellularLocation>
</comment>
<dbReference type="PANTHER" id="PTHR33778">
    <property type="entry name" value="PROTEIN MGTC"/>
    <property type="match status" value="1"/>
</dbReference>
<evidence type="ECO:0000256" key="6">
    <source>
        <dbReference type="SAM" id="Phobius"/>
    </source>
</evidence>
<dbReference type="GO" id="GO:0005886">
    <property type="term" value="C:plasma membrane"/>
    <property type="evidence" value="ECO:0007669"/>
    <property type="project" value="UniProtKB-SubCell"/>
</dbReference>
<keyword evidence="4 6" id="KW-1133">Transmembrane helix</keyword>
<keyword evidence="2" id="KW-1003">Cell membrane</keyword>